<organism evidence="1 2">
    <name type="scientific">Mariprofundus ferrooxydans PV-1</name>
    <dbReference type="NCBI Taxonomy" id="314345"/>
    <lineage>
        <taxon>Bacteria</taxon>
        <taxon>Pseudomonadati</taxon>
        <taxon>Pseudomonadota</taxon>
        <taxon>Candidatius Mariprofundia</taxon>
        <taxon>Mariprofundales</taxon>
        <taxon>Mariprofundaceae</taxon>
        <taxon>Mariprofundus</taxon>
    </lineage>
</organism>
<dbReference type="RefSeq" id="WP_009849514.1">
    <property type="nucleotide sequence ID" value="NZ_DS022294.1"/>
</dbReference>
<gene>
    <name evidence="1" type="ORF">SPV1_09974</name>
</gene>
<evidence type="ECO:0000313" key="1">
    <source>
        <dbReference type="EMBL" id="EAU53751.1"/>
    </source>
</evidence>
<evidence type="ECO:0000313" key="2">
    <source>
        <dbReference type="Proteomes" id="UP000005297"/>
    </source>
</evidence>
<dbReference type="HOGENOM" id="CLU_873774_0_0_0"/>
<evidence type="ECO:0008006" key="3">
    <source>
        <dbReference type="Google" id="ProtNLM"/>
    </source>
</evidence>
<dbReference type="OrthoDB" id="5429547at2"/>
<dbReference type="Proteomes" id="UP000005297">
    <property type="component" value="Unassembled WGS sequence"/>
</dbReference>
<dbReference type="InterPro" id="IPR038763">
    <property type="entry name" value="DHH_sf"/>
</dbReference>
<dbReference type="AlphaFoldDB" id="Q0EX06"/>
<protein>
    <recommendedName>
        <fullName evidence="3">Acetyltransferase</fullName>
    </recommendedName>
</protein>
<dbReference type="STRING" id="314344.AL013_07130"/>
<accession>Q0EX06</accession>
<keyword evidence="2" id="KW-1185">Reference proteome</keyword>
<reference evidence="1 2" key="1">
    <citation type="submission" date="2006-09" db="EMBL/GenBank/DDBJ databases">
        <authorList>
            <person name="Emerson D."/>
            <person name="Ferriera S."/>
            <person name="Johnson J."/>
            <person name="Kravitz S."/>
            <person name="Halpern A."/>
            <person name="Remington K."/>
            <person name="Beeson K."/>
            <person name="Tran B."/>
            <person name="Rogers Y.-H."/>
            <person name="Friedman R."/>
            <person name="Venter J.C."/>
        </authorList>
    </citation>
    <scope>NUCLEOTIDE SEQUENCE [LARGE SCALE GENOMIC DNA]</scope>
    <source>
        <strain evidence="1 2">PV-1</strain>
    </source>
</reference>
<dbReference type="EMBL" id="AATS01000017">
    <property type="protein sequence ID" value="EAU53751.1"/>
    <property type="molecule type" value="Genomic_DNA"/>
</dbReference>
<comment type="caution">
    <text evidence="1">The sequence shown here is derived from an EMBL/GenBank/DDBJ whole genome shotgun (WGS) entry which is preliminary data.</text>
</comment>
<dbReference type="eggNOG" id="COG0608">
    <property type="taxonomic scope" value="Bacteria"/>
</dbReference>
<sequence length="318" mass="34221">MKYIDVFNGDADGICALHQLRLAAPRDAELVTGVKRDIALLKRVHAEAGDQVTVLDISLDKNRDELNRLLAGGARVRYFDHHFAGEIPQSADLEAHINTDADVCTSLLVNDFLGGAYLPWAVVAAFGDNLFASARAAASPLGLTDMQLSQLAHLGTLINYNGYGVELDDLYVAPDQLYREVAPFADPFAFIADSAAYRQLDEGYASDMAQARELDFSIDESAIRVVFLPDAPWTRRVSGVFGNELARGAPARAHALVTLLPGGDYRVSVRAPLENKSGADALCMQFPSGGGRKAAAGINALPAEQLDHFIAAFRAAYS</sequence>
<proteinExistence type="predicted"/>
<dbReference type="InParanoid" id="Q0EX06"/>
<name>Q0EX06_9PROT</name>
<dbReference type="SUPFAM" id="SSF64182">
    <property type="entry name" value="DHH phosphoesterases"/>
    <property type="match status" value="1"/>
</dbReference>